<accession>A0ABX1EAK7</accession>
<dbReference type="RefSeq" id="WP_168033330.1">
    <property type="nucleotide sequence ID" value="NZ_JAAVNE010000032.1"/>
</dbReference>
<sequence>MALQVGDFTQATGFFTRLIAVVGQPPNELERRLGFHAGRLAQGWMLLALKEAIAPGEFAFAGYTNSAGGRTAATLPSGVTLPVGIDEAMRSRSSEIDRRLGAGWYGAQRSLAESFVLTGPQRIVKVVPRMRHMAAMPDEEQYPPGSGVPQWILLKPKRFIVAAIVRPSAMHLGGGADGPIPARWADPLALGAL</sequence>
<protein>
    <submittedName>
        <fullName evidence="1">Uncharacterized protein</fullName>
    </submittedName>
</protein>
<keyword evidence="2" id="KW-1185">Reference proteome</keyword>
<dbReference type="EMBL" id="JAAVNE010000032">
    <property type="protein sequence ID" value="NKC32817.1"/>
    <property type="molecule type" value="Genomic_DNA"/>
</dbReference>
<reference evidence="1 2" key="1">
    <citation type="submission" date="2020-03" db="EMBL/GenBank/DDBJ databases">
        <title>Roseomonas selenitidurans sp. nov. isolated from urban soil.</title>
        <authorList>
            <person name="Liu H."/>
        </authorList>
    </citation>
    <scope>NUCLEOTIDE SEQUENCE [LARGE SCALE GENOMIC DNA]</scope>
    <source>
        <strain evidence="1 2">BU-1</strain>
    </source>
</reference>
<comment type="caution">
    <text evidence="1">The sequence shown here is derived from an EMBL/GenBank/DDBJ whole genome shotgun (WGS) entry which is preliminary data.</text>
</comment>
<evidence type="ECO:0000313" key="2">
    <source>
        <dbReference type="Proteomes" id="UP000787635"/>
    </source>
</evidence>
<name>A0ABX1EAK7_9PROT</name>
<evidence type="ECO:0000313" key="1">
    <source>
        <dbReference type="EMBL" id="NKC32817.1"/>
    </source>
</evidence>
<proteinExistence type="predicted"/>
<dbReference type="Proteomes" id="UP000787635">
    <property type="component" value="Unassembled WGS sequence"/>
</dbReference>
<organism evidence="1 2">
    <name type="scientific">Falsiroseomonas selenitidurans</name>
    <dbReference type="NCBI Taxonomy" id="2716335"/>
    <lineage>
        <taxon>Bacteria</taxon>
        <taxon>Pseudomonadati</taxon>
        <taxon>Pseudomonadota</taxon>
        <taxon>Alphaproteobacteria</taxon>
        <taxon>Acetobacterales</taxon>
        <taxon>Roseomonadaceae</taxon>
        <taxon>Falsiroseomonas</taxon>
    </lineage>
</organism>
<gene>
    <name evidence="1" type="ORF">HEQ75_18275</name>
</gene>